<gene>
    <name evidence="1" type="ORF">BYL167_LOCUS26767</name>
    <name evidence="3" type="ORF">GIL414_LOCUS30450</name>
    <name evidence="2" type="ORF">SMN809_LOCUS29947</name>
</gene>
<dbReference type="Proteomes" id="UP000676336">
    <property type="component" value="Unassembled WGS sequence"/>
</dbReference>
<protein>
    <submittedName>
        <fullName evidence="1">Uncharacterized protein</fullName>
    </submittedName>
</protein>
<evidence type="ECO:0000313" key="4">
    <source>
        <dbReference type="Proteomes" id="UP000681967"/>
    </source>
</evidence>
<dbReference type="AlphaFoldDB" id="A0A8S2TCJ5"/>
<organism evidence="1 4">
    <name type="scientific">Rotaria magnacalcarata</name>
    <dbReference type="NCBI Taxonomy" id="392030"/>
    <lineage>
        <taxon>Eukaryota</taxon>
        <taxon>Metazoa</taxon>
        <taxon>Spiralia</taxon>
        <taxon>Gnathifera</taxon>
        <taxon>Rotifera</taxon>
        <taxon>Eurotatoria</taxon>
        <taxon>Bdelloidea</taxon>
        <taxon>Philodinida</taxon>
        <taxon>Philodinidae</taxon>
        <taxon>Rotaria</taxon>
    </lineage>
</organism>
<dbReference type="EMBL" id="CAJOBJ010058461">
    <property type="protein sequence ID" value="CAF4407408.1"/>
    <property type="molecule type" value="Genomic_DNA"/>
</dbReference>
<proteinExistence type="predicted"/>
<dbReference type="Proteomes" id="UP000681967">
    <property type="component" value="Unassembled WGS sequence"/>
</dbReference>
<name>A0A8S2TCJ5_9BILA</name>
<dbReference type="EMBL" id="CAJOBI010054904">
    <property type="protein sequence ID" value="CAF4389637.1"/>
    <property type="molecule type" value="Genomic_DNA"/>
</dbReference>
<dbReference type="Proteomes" id="UP000681720">
    <property type="component" value="Unassembled WGS sequence"/>
</dbReference>
<evidence type="ECO:0000313" key="2">
    <source>
        <dbReference type="EMBL" id="CAF4389637.1"/>
    </source>
</evidence>
<reference evidence="1" key="1">
    <citation type="submission" date="2021-02" db="EMBL/GenBank/DDBJ databases">
        <authorList>
            <person name="Nowell W R."/>
        </authorList>
    </citation>
    <scope>NUCLEOTIDE SEQUENCE</scope>
</reference>
<dbReference type="EMBL" id="CAJOBH010032096">
    <property type="protein sequence ID" value="CAF4282616.1"/>
    <property type="molecule type" value="Genomic_DNA"/>
</dbReference>
<accession>A0A8S2TCJ5</accession>
<evidence type="ECO:0000313" key="1">
    <source>
        <dbReference type="EMBL" id="CAF4282616.1"/>
    </source>
</evidence>
<sequence>MTPTVGTRKRSAQDDLATFTTHQFIHERQQC</sequence>
<comment type="caution">
    <text evidence="1">The sequence shown here is derived from an EMBL/GenBank/DDBJ whole genome shotgun (WGS) entry which is preliminary data.</text>
</comment>
<feature type="non-terminal residue" evidence="1">
    <location>
        <position position="31"/>
    </location>
</feature>
<evidence type="ECO:0000313" key="3">
    <source>
        <dbReference type="EMBL" id="CAF4407408.1"/>
    </source>
</evidence>